<keyword evidence="1" id="KW-1133">Transmembrane helix</keyword>
<evidence type="ECO:0000256" key="1">
    <source>
        <dbReference type="SAM" id="Phobius"/>
    </source>
</evidence>
<accession>A0AA42IY92</accession>
<dbReference type="InterPro" id="IPR018895">
    <property type="entry name" value="DUF2474"/>
</dbReference>
<evidence type="ECO:0000313" key="2">
    <source>
        <dbReference type="EMBL" id="MDH0734808.1"/>
    </source>
</evidence>
<organism evidence="2 3">
    <name type="scientific">Achromobacter spanius</name>
    <dbReference type="NCBI Taxonomy" id="217203"/>
    <lineage>
        <taxon>Bacteria</taxon>
        <taxon>Pseudomonadati</taxon>
        <taxon>Pseudomonadota</taxon>
        <taxon>Betaproteobacteria</taxon>
        <taxon>Burkholderiales</taxon>
        <taxon>Alcaligenaceae</taxon>
        <taxon>Achromobacter</taxon>
    </lineage>
</organism>
<feature type="transmembrane region" description="Helical" evidence="1">
    <location>
        <begin position="12"/>
        <end position="36"/>
    </location>
</feature>
<sequence>MKNHQSLGRRVAWMIIIWAASVLTLGAAALVIRVILKT</sequence>
<keyword evidence="1" id="KW-0812">Transmembrane</keyword>
<protein>
    <submittedName>
        <fullName evidence="2">DUF2474 domain-containing protein</fullName>
    </submittedName>
</protein>
<name>A0AA42IY92_9BURK</name>
<proteinExistence type="predicted"/>
<gene>
    <name evidence="2" type="ORF">N5D93_03250</name>
</gene>
<keyword evidence="1" id="KW-0472">Membrane</keyword>
<dbReference type="AlphaFoldDB" id="A0AA42IY92"/>
<dbReference type="EMBL" id="JAOCDZ010000001">
    <property type="protein sequence ID" value="MDH0734808.1"/>
    <property type="molecule type" value="Genomic_DNA"/>
</dbReference>
<dbReference type="Proteomes" id="UP001161094">
    <property type="component" value="Unassembled WGS sequence"/>
</dbReference>
<comment type="caution">
    <text evidence="2">The sequence shown here is derived from an EMBL/GenBank/DDBJ whole genome shotgun (WGS) entry which is preliminary data.</text>
</comment>
<dbReference type="Pfam" id="PF10617">
    <property type="entry name" value="DUF2474"/>
    <property type="match status" value="1"/>
</dbReference>
<evidence type="ECO:0000313" key="3">
    <source>
        <dbReference type="Proteomes" id="UP001161094"/>
    </source>
</evidence>
<reference evidence="2" key="1">
    <citation type="submission" date="2022-09" db="EMBL/GenBank/DDBJ databases">
        <title>Intensive care unit water sources are persistently colonized with multi-drug resistant bacteria and are the site of extensive horizontal gene transfer of antibiotic resistance genes.</title>
        <authorList>
            <person name="Diorio-Toth L."/>
        </authorList>
    </citation>
    <scope>NUCLEOTIDE SEQUENCE</scope>
    <source>
        <strain evidence="2">GD03843</strain>
    </source>
</reference>